<keyword evidence="3" id="KW-0732">Signal</keyword>
<feature type="signal peptide" evidence="3">
    <location>
        <begin position="1"/>
        <end position="22"/>
    </location>
</feature>
<feature type="transmembrane region" description="Helical" evidence="2">
    <location>
        <begin position="211"/>
        <end position="230"/>
    </location>
</feature>
<protein>
    <submittedName>
        <fullName evidence="4">Uncharacterized protein</fullName>
    </submittedName>
</protein>
<feature type="compositionally biased region" description="Basic and acidic residues" evidence="1">
    <location>
        <begin position="67"/>
        <end position="79"/>
    </location>
</feature>
<feature type="compositionally biased region" description="Polar residues" evidence="1">
    <location>
        <begin position="56"/>
        <end position="66"/>
    </location>
</feature>
<accession>A0A8T0FIF8</accession>
<dbReference type="AlphaFoldDB" id="A0A8T0FIF8"/>
<keyword evidence="2" id="KW-0472">Membrane</keyword>
<reference evidence="4" key="1">
    <citation type="journal article" date="2020" name="bioRxiv">
        <title>Chromosome-level reference genome of the European wasp spider Argiope bruennichi: a resource for studies on range expansion and evolutionary adaptation.</title>
        <authorList>
            <person name="Sheffer M.M."/>
            <person name="Hoppe A."/>
            <person name="Krehenwinkel H."/>
            <person name="Uhl G."/>
            <person name="Kuss A.W."/>
            <person name="Jensen L."/>
            <person name="Jensen C."/>
            <person name="Gillespie R.G."/>
            <person name="Hoff K.J."/>
            <person name="Prost S."/>
        </authorList>
    </citation>
    <scope>NUCLEOTIDE SEQUENCE</scope>
</reference>
<comment type="caution">
    <text evidence="4">The sequence shown here is derived from an EMBL/GenBank/DDBJ whole genome shotgun (WGS) entry which is preliminary data.</text>
</comment>
<sequence>MKQRNFSRILVVLALICASICAKELNGTVLNPDESSSRTPRKNHVYYNPPDGNNIGKKQQYTPEVSTKSEKSINFHPESDTVPEDTNPSFPLPLDYGKKPGFPKQKPHYDSPDRRMSKSGSNINWNIWNGDSSDSFEFEPPTSDMSDIIPLAKFENYHYPRGSWKDTPWNNARMAAMMKMLNDLQEPKPEEPEKSKPLGFISKITKDPSTFLLVAAIPVSILLSAVLPVLKENLNKFPTVSTIASSSKGRMFMDSFFAPVVDGVTTFGYRALENPGCTQKIFCQVTKGSLENDASPSFLQKVLYKASRFVDESYLDSYGVKTLINSMSDGNCENVPCTNFDLTDYILKLFSKKKRE</sequence>
<feature type="region of interest" description="Disordered" evidence="1">
    <location>
        <begin position="28"/>
        <end position="117"/>
    </location>
</feature>
<name>A0A8T0FIF8_ARGBR</name>
<feature type="compositionally biased region" description="Basic and acidic residues" evidence="1">
    <location>
        <begin position="107"/>
        <end position="116"/>
    </location>
</feature>
<evidence type="ECO:0000256" key="2">
    <source>
        <dbReference type="SAM" id="Phobius"/>
    </source>
</evidence>
<dbReference type="Proteomes" id="UP000807504">
    <property type="component" value="Unassembled WGS sequence"/>
</dbReference>
<gene>
    <name evidence="4" type="ORF">HNY73_007253</name>
</gene>
<organism evidence="4 5">
    <name type="scientific">Argiope bruennichi</name>
    <name type="common">Wasp spider</name>
    <name type="synonym">Aranea bruennichi</name>
    <dbReference type="NCBI Taxonomy" id="94029"/>
    <lineage>
        <taxon>Eukaryota</taxon>
        <taxon>Metazoa</taxon>
        <taxon>Ecdysozoa</taxon>
        <taxon>Arthropoda</taxon>
        <taxon>Chelicerata</taxon>
        <taxon>Arachnida</taxon>
        <taxon>Araneae</taxon>
        <taxon>Araneomorphae</taxon>
        <taxon>Entelegynae</taxon>
        <taxon>Araneoidea</taxon>
        <taxon>Araneidae</taxon>
        <taxon>Argiope</taxon>
    </lineage>
</organism>
<keyword evidence="2" id="KW-0812">Transmembrane</keyword>
<evidence type="ECO:0000256" key="1">
    <source>
        <dbReference type="SAM" id="MobiDB-lite"/>
    </source>
</evidence>
<reference evidence="4" key="2">
    <citation type="submission" date="2020-06" db="EMBL/GenBank/DDBJ databases">
        <authorList>
            <person name="Sheffer M."/>
        </authorList>
    </citation>
    <scope>NUCLEOTIDE SEQUENCE</scope>
</reference>
<feature type="chain" id="PRO_5035801531" evidence="3">
    <location>
        <begin position="23"/>
        <end position="356"/>
    </location>
</feature>
<keyword evidence="5" id="KW-1185">Reference proteome</keyword>
<dbReference type="EMBL" id="JABXBU010000012">
    <property type="protein sequence ID" value="KAF8789309.1"/>
    <property type="molecule type" value="Genomic_DNA"/>
</dbReference>
<proteinExistence type="predicted"/>
<keyword evidence="2" id="KW-1133">Transmembrane helix</keyword>
<evidence type="ECO:0000256" key="3">
    <source>
        <dbReference type="SAM" id="SignalP"/>
    </source>
</evidence>
<evidence type="ECO:0000313" key="4">
    <source>
        <dbReference type="EMBL" id="KAF8789309.1"/>
    </source>
</evidence>
<evidence type="ECO:0000313" key="5">
    <source>
        <dbReference type="Proteomes" id="UP000807504"/>
    </source>
</evidence>